<dbReference type="AlphaFoldDB" id="A0A803NYB5"/>
<reference evidence="1" key="1">
    <citation type="submission" date="2018-11" db="EMBL/GenBank/DDBJ databases">
        <authorList>
            <person name="Grassa J C."/>
        </authorList>
    </citation>
    <scope>NUCLEOTIDE SEQUENCE [LARGE SCALE GENOMIC DNA]</scope>
</reference>
<keyword evidence="2" id="KW-1185">Reference proteome</keyword>
<sequence>MARPMHSDGSMKLIFGWRLKTSNPNVGPMQLDGRSDAVRWSLMQPRWSVRWSLCIFWLEVEDIGPNVGRCNPMLSDGPMYFLLWYIVE</sequence>
<accession>A0A803NYB5</accession>
<evidence type="ECO:0000313" key="1">
    <source>
        <dbReference type="EnsemblPlants" id="cds.evm.model.02.2659"/>
    </source>
</evidence>
<evidence type="ECO:0000313" key="2">
    <source>
        <dbReference type="Proteomes" id="UP000596661"/>
    </source>
</evidence>
<dbReference type="EnsemblPlants" id="evm.model.02.2659">
    <property type="protein sequence ID" value="cds.evm.model.02.2659"/>
    <property type="gene ID" value="evm.TU.02.2659"/>
</dbReference>
<dbReference type="Gramene" id="evm.model.02.2659">
    <property type="protein sequence ID" value="cds.evm.model.02.2659"/>
    <property type="gene ID" value="evm.TU.02.2659"/>
</dbReference>
<proteinExistence type="predicted"/>
<dbReference type="Proteomes" id="UP000596661">
    <property type="component" value="Chromosome 2"/>
</dbReference>
<protein>
    <submittedName>
        <fullName evidence="1">Uncharacterized protein</fullName>
    </submittedName>
</protein>
<dbReference type="EMBL" id="UZAU01000235">
    <property type="status" value="NOT_ANNOTATED_CDS"/>
    <property type="molecule type" value="Genomic_DNA"/>
</dbReference>
<organism evidence="1 2">
    <name type="scientific">Cannabis sativa</name>
    <name type="common">Hemp</name>
    <name type="synonym">Marijuana</name>
    <dbReference type="NCBI Taxonomy" id="3483"/>
    <lineage>
        <taxon>Eukaryota</taxon>
        <taxon>Viridiplantae</taxon>
        <taxon>Streptophyta</taxon>
        <taxon>Embryophyta</taxon>
        <taxon>Tracheophyta</taxon>
        <taxon>Spermatophyta</taxon>
        <taxon>Magnoliopsida</taxon>
        <taxon>eudicotyledons</taxon>
        <taxon>Gunneridae</taxon>
        <taxon>Pentapetalae</taxon>
        <taxon>rosids</taxon>
        <taxon>fabids</taxon>
        <taxon>Rosales</taxon>
        <taxon>Cannabaceae</taxon>
        <taxon>Cannabis</taxon>
    </lineage>
</organism>
<name>A0A803NYB5_CANSA</name>
<reference evidence="1" key="2">
    <citation type="submission" date="2021-03" db="UniProtKB">
        <authorList>
            <consortium name="EnsemblPlants"/>
        </authorList>
    </citation>
    <scope>IDENTIFICATION</scope>
</reference>